<dbReference type="VEuPathDB" id="TriTrypDB:BSAL_92010"/>
<accession>A0A0S4JBC7</accession>
<dbReference type="EMBL" id="CYKH01001261">
    <property type="protein sequence ID" value="CUG86214.1"/>
    <property type="molecule type" value="Genomic_DNA"/>
</dbReference>
<reference evidence="3" key="1">
    <citation type="submission" date="2015-09" db="EMBL/GenBank/DDBJ databases">
        <authorList>
            <consortium name="Pathogen Informatics"/>
        </authorList>
    </citation>
    <scope>NUCLEOTIDE SEQUENCE [LARGE SCALE GENOMIC DNA]</scope>
    <source>
        <strain evidence="3">Lake Konstanz</strain>
    </source>
</reference>
<organism evidence="2 3">
    <name type="scientific">Bodo saltans</name>
    <name type="common">Flagellated protozoan</name>
    <dbReference type="NCBI Taxonomy" id="75058"/>
    <lineage>
        <taxon>Eukaryota</taxon>
        <taxon>Discoba</taxon>
        <taxon>Euglenozoa</taxon>
        <taxon>Kinetoplastea</taxon>
        <taxon>Metakinetoplastina</taxon>
        <taxon>Eubodonida</taxon>
        <taxon>Bodonidae</taxon>
        <taxon>Bodo</taxon>
    </lineage>
</organism>
<feature type="region of interest" description="Disordered" evidence="1">
    <location>
        <begin position="212"/>
        <end position="235"/>
    </location>
</feature>
<keyword evidence="3" id="KW-1185">Reference proteome</keyword>
<evidence type="ECO:0000313" key="3">
    <source>
        <dbReference type="Proteomes" id="UP000051952"/>
    </source>
</evidence>
<name>A0A0S4JBC7_BODSA</name>
<protein>
    <submittedName>
        <fullName evidence="2">Uncharacterized protein</fullName>
    </submittedName>
</protein>
<evidence type="ECO:0000256" key="1">
    <source>
        <dbReference type="SAM" id="MobiDB-lite"/>
    </source>
</evidence>
<evidence type="ECO:0000313" key="2">
    <source>
        <dbReference type="EMBL" id="CUG86214.1"/>
    </source>
</evidence>
<gene>
    <name evidence="2" type="ORF">BSAL_92010</name>
</gene>
<sequence>MKAMARELCLDSEPFTMFAFGPSVAEKLEAWLPSVCGDCSKDRLTAASPLKPTTLSSESLLSMPTNNTMRVVPNHWSCVVESQWANWLQRYLNLRHHDGKHSPSGDTAALESLIPCLSLLHPPVSTTSRRVFSEVREAMVLSGVLNVLSYLLETAMRRVMWGVAQRRQGGSKTTASSSDHKKPVMISGGGGALHSVLLKDISRELLEAYHAFSSSSRPPPPHDDSRSEGGGDGVHVSPSSVHLLPSLLLGDCLQALHSEFVDPTLSGLNLRNLIQHGYLCPFLEETNDTVNDVTSTIPPRRSSSLLLLTVIKDRLLDHIGTIADVAVVLLREETVAVVADGRGDCSYRLLSEVRLEREPRRQEAVDAFVELLCRRGAPSSTTLTTMPAIPPPPAASEEWCHLFLPLCNDITSLLVLFPWMERSLRLVVAAASAAAARDGSNGSPVTPPPFAPQIGQPFADLEALFGLCSGAMEHQLLDIAVGGGGSGLSSSPCTSLHHWKWWEAVLVAPEGPRIRDVLVHCKWNPTSKERASVSSCKSASGACPPACGSNYNIVLAVRTFSSLLTTATLSLLEFTSSNESLKTRLLTNGRRNGPSSSLLDDICTAVGSPLHHQLTLFSLTWRRVERVRDSLLATQLNPTVAGQTCHNNNCDAWYRCTTVTEQGEEVHKLMYVGDDSAPPSPPTVLVHVSVLALRADARFESLSQQIRRGGGVTARGGGGGGEQRVTPLPSTVFGDIHIAIFAWASFVEAVDNRAGELVKRVEARKAREQQRLQLSAIYACRLLLVNTVACHLGDLMQSLNDVVVAPSRQEVRRKCRLMASLLATSNVGDLTSVVLGLERMR</sequence>
<dbReference type="AlphaFoldDB" id="A0A0S4JBC7"/>
<proteinExistence type="predicted"/>
<dbReference type="Proteomes" id="UP000051952">
    <property type="component" value="Unassembled WGS sequence"/>
</dbReference>
<feature type="compositionally biased region" description="Basic and acidic residues" evidence="1">
    <location>
        <begin position="220"/>
        <end position="229"/>
    </location>
</feature>